<dbReference type="EMBL" id="JARVWT010000002">
    <property type="protein sequence ID" value="MDH2330507.1"/>
    <property type="molecule type" value="Genomic_DNA"/>
</dbReference>
<sequence length="231" mass="26399">MRAYHFLDVEKLDLFGESNEVMTPQQLSMDSHQDSEPSSKIKLITTQYYRGFQKLIIIHEDVKRKSGRAYGEDAFFDRFIENKSINGYYNPELKILILEGNKSAVNGSIRRFKRHFPESFSVNRSLVDFAYVVKHSTNVWGSWFGGLNTGTLKSAALFGDHVNLSEDYDRMKAAGKLSSLNCALSFEKVSYDFTITANKTVVLMQNRTPEEDIDLLLALKPILYKEEVLTS</sequence>
<evidence type="ECO:0000313" key="2">
    <source>
        <dbReference type="Proteomes" id="UP001229409"/>
    </source>
</evidence>
<accession>A0AAP3ZVJ8</accession>
<organism evidence="1 2">
    <name type="scientific">Paenibacillus polymyxa</name>
    <name type="common">Bacillus polymyxa</name>
    <dbReference type="NCBI Taxonomy" id="1406"/>
    <lineage>
        <taxon>Bacteria</taxon>
        <taxon>Bacillati</taxon>
        <taxon>Bacillota</taxon>
        <taxon>Bacilli</taxon>
        <taxon>Bacillales</taxon>
        <taxon>Paenibacillaceae</taxon>
        <taxon>Paenibacillus</taxon>
    </lineage>
</organism>
<dbReference type="AlphaFoldDB" id="A0AAP3ZVJ8"/>
<comment type="caution">
    <text evidence="1">The sequence shown here is derived from an EMBL/GenBank/DDBJ whole genome shotgun (WGS) entry which is preliminary data.</text>
</comment>
<evidence type="ECO:0000313" key="1">
    <source>
        <dbReference type="EMBL" id="MDH2330507.1"/>
    </source>
</evidence>
<dbReference type="RefSeq" id="WP_250268523.1">
    <property type="nucleotide sequence ID" value="NZ_CP097769.1"/>
</dbReference>
<reference evidence="1" key="1">
    <citation type="submission" date="2023-04" db="EMBL/GenBank/DDBJ databases">
        <title>Uncovering the Secrets of Slow-Growing Bacteria in Tropical Savanna Soil through Cultivation and Genomic Analysis.</title>
        <authorList>
            <person name="Goncalves O.S."/>
            <person name="Santana M.F."/>
        </authorList>
    </citation>
    <scope>NUCLEOTIDE SEQUENCE</scope>
    <source>
        <strain evidence="1">ANTI</strain>
    </source>
</reference>
<dbReference type="Proteomes" id="UP001229409">
    <property type="component" value="Unassembled WGS sequence"/>
</dbReference>
<name>A0AAP3ZVJ8_PAEPO</name>
<proteinExistence type="predicted"/>
<gene>
    <name evidence="1" type="ORF">QDS18_06480</name>
</gene>
<protein>
    <submittedName>
        <fullName evidence="1">Uncharacterized protein</fullName>
    </submittedName>
</protein>